<evidence type="ECO:0000313" key="1">
    <source>
        <dbReference type="EMBL" id="AFI78537.1"/>
    </source>
</evidence>
<organism evidence="1">
    <name type="scientific">uncultured bacterium ws172H5</name>
    <dbReference type="NCBI Taxonomy" id="1131829"/>
    <lineage>
        <taxon>Bacteria</taxon>
        <taxon>environmental samples</taxon>
    </lineage>
</organism>
<accession>I1X4W2</accession>
<name>I1X4W2_9BACT</name>
<dbReference type="AlphaFoldDB" id="I1X4W2"/>
<dbReference type="EMBL" id="JQ256784">
    <property type="protein sequence ID" value="AFI78537.1"/>
    <property type="molecule type" value="Genomic_DNA"/>
</dbReference>
<reference evidence="1" key="1">
    <citation type="journal article" date="2012" name="ISME J.">
        <title>Roseobacter clade bacteria are abundant in coastal sediments and encode a novel combination of sulfur oxidation genes.</title>
        <authorList>
            <person name="Lenk S."/>
            <person name="Moraru C."/>
            <person name="Hahnke S."/>
            <person name="Arnds J."/>
            <person name="Richter M."/>
            <person name="Kube M."/>
            <person name="Reinhardt R."/>
            <person name="Brinkhoff T."/>
            <person name="Harder J."/>
            <person name="Amann R."/>
            <person name="Mussmann M."/>
        </authorList>
    </citation>
    <scope>NUCLEOTIDE SEQUENCE</scope>
</reference>
<protein>
    <submittedName>
        <fullName evidence="1">Uncharacterized protein</fullName>
    </submittedName>
</protein>
<sequence>MLKLKEFKYNQAEVEFSFTALSGVKKGPGYARILVTGYENILSRLISYLIRD</sequence>
<gene>
    <name evidence="1" type="ORF">ws172H5_0031</name>
</gene>
<proteinExistence type="predicted"/>